<dbReference type="PROSITE" id="PS50082">
    <property type="entry name" value="WD_REPEATS_2"/>
    <property type="match status" value="1"/>
</dbReference>
<reference evidence="4" key="2">
    <citation type="submission" date="2023-05" db="EMBL/GenBank/DDBJ databases">
        <authorList>
            <person name="Schelkunov M.I."/>
        </authorList>
    </citation>
    <scope>NUCLEOTIDE SEQUENCE</scope>
    <source>
        <strain evidence="4">Hsosn_3</strain>
        <tissue evidence="4">Leaf</tissue>
    </source>
</reference>
<dbReference type="PROSITE" id="PS50294">
    <property type="entry name" value="WD_REPEATS_REGION"/>
    <property type="match status" value="1"/>
</dbReference>
<dbReference type="AlphaFoldDB" id="A0AAD8MS10"/>
<dbReference type="GO" id="GO:0009640">
    <property type="term" value="P:photomorphogenesis"/>
    <property type="evidence" value="ECO:0007669"/>
    <property type="project" value="InterPro"/>
</dbReference>
<proteinExistence type="predicted"/>
<organism evidence="4 5">
    <name type="scientific">Heracleum sosnowskyi</name>
    <dbReference type="NCBI Taxonomy" id="360622"/>
    <lineage>
        <taxon>Eukaryota</taxon>
        <taxon>Viridiplantae</taxon>
        <taxon>Streptophyta</taxon>
        <taxon>Embryophyta</taxon>
        <taxon>Tracheophyta</taxon>
        <taxon>Spermatophyta</taxon>
        <taxon>Magnoliopsida</taxon>
        <taxon>eudicotyledons</taxon>
        <taxon>Gunneridae</taxon>
        <taxon>Pentapetalae</taxon>
        <taxon>asterids</taxon>
        <taxon>campanulids</taxon>
        <taxon>Apiales</taxon>
        <taxon>Apiaceae</taxon>
        <taxon>Apioideae</taxon>
        <taxon>apioid superclade</taxon>
        <taxon>Tordylieae</taxon>
        <taxon>Tordyliinae</taxon>
        <taxon>Heracleum</taxon>
    </lineage>
</organism>
<dbReference type="InterPro" id="IPR001680">
    <property type="entry name" value="WD40_rpt"/>
</dbReference>
<dbReference type="InterPro" id="IPR036322">
    <property type="entry name" value="WD40_repeat_dom_sf"/>
</dbReference>
<evidence type="ECO:0000313" key="4">
    <source>
        <dbReference type="EMBL" id="KAK1383311.1"/>
    </source>
</evidence>
<dbReference type="InterPro" id="IPR044630">
    <property type="entry name" value="SPA1/2/3/4"/>
</dbReference>
<accession>A0AAD8MS10</accession>
<evidence type="ECO:0000313" key="5">
    <source>
        <dbReference type="Proteomes" id="UP001237642"/>
    </source>
</evidence>
<name>A0AAD8MS10_9APIA</name>
<keyword evidence="5" id="KW-1185">Reference proteome</keyword>
<reference evidence="4" key="1">
    <citation type="submission" date="2023-02" db="EMBL/GenBank/DDBJ databases">
        <title>Genome of toxic invasive species Heracleum sosnowskyi carries increased number of genes despite the absence of recent whole-genome duplications.</title>
        <authorList>
            <person name="Schelkunov M."/>
            <person name="Shtratnikova V."/>
            <person name="Makarenko M."/>
            <person name="Klepikova A."/>
            <person name="Omelchenko D."/>
            <person name="Novikova G."/>
            <person name="Obukhova E."/>
            <person name="Bogdanov V."/>
            <person name="Penin A."/>
            <person name="Logacheva M."/>
        </authorList>
    </citation>
    <scope>NUCLEOTIDE SEQUENCE</scope>
    <source>
        <strain evidence="4">Hsosn_3</strain>
        <tissue evidence="4">Leaf</tissue>
    </source>
</reference>
<dbReference type="SMART" id="SM00320">
    <property type="entry name" value="WD40"/>
    <property type="match status" value="3"/>
</dbReference>
<dbReference type="Gene3D" id="1.10.510.10">
    <property type="entry name" value="Transferase(Phosphotransferase) domain 1"/>
    <property type="match status" value="1"/>
</dbReference>
<keyword evidence="2" id="KW-0677">Repeat</keyword>
<dbReference type="PROSITE" id="PS00678">
    <property type="entry name" value="WD_REPEATS_1"/>
    <property type="match status" value="1"/>
</dbReference>
<dbReference type="InterPro" id="IPR015943">
    <property type="entry name" value="WD40/YVTN_repeat-like_dom_sf"/>
</dbReference>
<evidence type="ECO:0000256" key="2">
    <source>
        <dbReference type="ARBA" id="ARBA00022737"/>
    </source>
</evidence>
<protein>
    <submittedName>
        <fullName evidence="4">Uncharacterized protein</fullName>
    </submittedName>
</protein>
<evidence type="ECO:0000256" key="1">
    <source>
        <dbReference type="ARBA" id="ARBA00022574"/>
    </source>
</evidence>
<dbReference type="InterPro" id="IPR019775">
    <property type="entry name" value="WD40_repeat_CS"/>
</dbReference>
<keyword evidence="1 3" id="KW-0853">WD repeat</keyword>
<dbReference type="PANTHER" id="PTHR44218:SF1">
    <property type="entry name" value="PROTEIN SPA1-RELATED 3"/>
    <property type="match status" value="1"/>
</dbReference>
<dbReference type="SUPFAM" id="SSF56112">
    <property type="entry name" value="Protein kinase-like (PK-like)"/>
    <property type="match status" value="1"/>
</dbReference>
<evidence type="ECO:0000256" key="3">
    <source>
        <dbReference type="PROSITE-ProRule" id="PRU00221"/>
    </source>
</evidence>
<comment type="caution">
    <text evidence="4">The sequence shown here is derived from an EMBL/GenBank/DDBJ whole genome shotgun (WGS) entry which is preliminary data.</text>
</comment>
<dbReference type="Gene3D" id="2.130.10.10">
    <property type="entry name" value="YVTN repeat-like/Quinoprotein amine dehydrogenase"/>
    <property type="match status" value="1"/>
</dbReference>
<dbReference type="Proteomes" id="UP001237642">
    <property type="component" value="Unassembled WGS sequence"/>
</dbReference>
<gene>
    <name evidence="4" type="ORF">POM88_021046</name>
</gene>
<feature type="repeat" description="WD" evidence="3">
    <location>
        <begin position="323"/>
        <end position="358"/>
    </location>
</feature>
<dbReference type="EMBL" id="JAUIZM010000005">
    <property type="protein sequence ID" value="KAK1383311.1"/>
    <property type="molecule type" value="Genomic_DNA"/>
</dbReference>
<sequence length="413" mass="46672">MHASANASNVYQTDEKTPHFPMKQILRMETNWYTSPEEVTGAPSSWASDIYRLGVLLFELYCIFSSAEEKCGTKEASFCLWLLHPQPTSCLSSSMQFSELLQSEFLNEPRDDLEERRVVTDLREKIEEQELSLEFLLLMQQRKQETTDKLCEMVSFISSDIDEVKKLQSVIESKGRSSSKKNPSDSTLCASSIENDDFGCLNSRKRSRPESHNYTAEVVDGAIDDYQNSEAPIEKQDKMISRSTRDGEFFLTAGVNKKIKVFEYDTILDGGHDIHYPVVEMSSKLKLSSICWNGYIKSQIASSNFDGIVQAWDVARNQVFTEMKEHEKRVWSVDYSVADPTLLASGSDDGSVKLWNINQAIIILHLVDGASAATIRTKANVCCVQFPSDSSNFLAFGSADHNIKKKKIWCLHL</sequence>
<dbReference type="SUPFAM" id="SSF50978">
    <property type="entry name" value="WD40 repeat-like"/>
    <property type="match status" value="1"/>
</dbReference>
<dbReference type="InterPro" id="IPR011009">
    <property type="entry name" value="Kinase-like_dom_sf"/>
</dbReference>
<dbReference type="Pfam" id="PF00400">
    <property type="entry name" value="WD40"/>
    <property type="match status" value="1"/>
</dbReference>
<dbReference type="PANTHER" id="PTHR44218">
    <property type="entry name" value="PROTEIN SPA1-RELATED 2"/>
    <property type="match status" value="1"/>
</dbReference>